<proteinExistence type="predicted"/>
<dbReference type="RefSeq" id="WP_183930822.1">
    <property type="nucleotide sequence ID" value="NZ_JACIGM010000026.1"/>
</dbReference>
<dbReference type="AlphaFoldDB" id="A0A7W6WIY7"/>
<name>A0A7W6WIY7_9HYPH</name>
<dbReference type="Pfam" id="PF14390">
    <property type="entry name" value="DUF4420"/>
    <property type="match status" value="1"/>
</dbReference>
<gene>
    <name evidence="1" type="ORF">GGE12_007121</name>
</gene>
<protein>
    <submittedName>
        <fullName evidence="1">Uncharacterized protein</fullName>
    </submittedName>
</protein>
<sequence length="322" mass="35445">MTSWVTLLTEAWDELTLTDPISREYRSKVLAGNLPLEISAGMRAADNAPCLLLSTSLAADALFELAGVRLVTVPDNRGPLLVLSLEDTRRRDLFVKLCADLVEAAASDRARALDRFLDRLEAWRRFLRDRQEGLSRSDIIGLIGELLVLERTLGADPTLLPSWEAPVDGLHDFHSRGHALEIKTGLGPSPSINISRLDQLDTIGLRRLDLIHVKLIEAPDGRTLGDILTSIRGIVPGDVPQFDNAVIRRGLLPDDDSARNALRVQMRSMDCYSVADDFPRLVRTGLPVAITDATYTLDVRALSAFSTDTTTALEAFIRGDRS</sequence>
<comment type="caution">
    <text evidence="1">The sequence shown here is derived from an EMBL/GenBank/DDBJ whole genome shotgun (WGS) entry which is preliminary data.</text>
</comment>
<reference evidence="1 2" key="1">
    <citation type="submission" date="2020-08" db="EMBL/GenBank/DDBJ databases">
        <title>Genomic Encyclopedia of Type Strains, Phase IV (KMG-V): Genome sequencing to study the core and pangenomes of soil and plant-associated prokaryotes.</title>
        <authorList>
            <person name="Whitman W."/>
        </authorList>
    </citation>
    <scope>NUCLEOTIDE SEQUENCE [LARGE SCALE GENOMIC DNA]</scope>
    <source>
        <strain evidence="1 2">SEMIA 402</strain>
    </source>
</reference>
<accession>A0A7W6WIY7</accession>
<dbReference type="InterPro" id="IPR025534">
    <property type="entry name" value="DUF4420"/>
</dbReference>
<dbReference type="EMBL" id="JACIGM010000026">
    <property type="protein sequence ID" value="MBB4279308.1"/>
    <property type="molecule type" value="Genomic_DNA"/>
</dbReference>
<evidence type="ECO:0000313" key="1">
    <source>
        <dbReference type="EMBL" id="MBB4279308.1"/>
    </source>
</evidence>
<evidence type="ECO:0000313" key="2">
    <source>
        <dbReference type="Proteomes" id="UP000533641"/>
    </source>
</evidence>
<dbReference type="Proteomes" id="UP000533641">
    <property type="component" value="Unassembled WGS sequence"/>
</dbReference>
<organism evidence="1 2">
    <name type="scientific">Rhizobium mongolense</name>
    <dbReference type="NCBI Taxonomy" id="57676"/>
    <lineage>
        <taxon>Bacteria</taxon>
        <taxon>Pseudomonadati</taxon>
        <taxon>Pseudomonadota</taxon>
        <taxon>Alphaproteobacteria</taxon>
        <taxon>Hyphomicrobiales</taxon>
        <taxon>Rhizobiaceae</taxon>
        <taxon>Rhizobium/Agrobacterium group</taxon>
        <taxon>Rhizobium</taxon>
    </lineage>
</organism>